<protein>
    <submittedName>
        <fullName evidence="2">Uncharacterized protein</fullName>
    </submittedName>
</protein>
<evidence type="ECO:0000256" key="1">
    <source>
        <dbReference type="SAM" id="MobiDB-lite"/>
    </source>
</evidence>
<evidence type="ECO:0000313" key="3">
    <source>
        <dbReference type="Proteomes" id="UP000299102"/>
    </source>
</evidence>
<comment type="caution">
    <text evidence="2">The sequence shown here is derived from an EMBL/GenBank/DDBJ whole genome shotgun (WGS) entry which is preliminary data.</text>
</comment>
<proteinExistence type="predicted"/>
<name>A0A4C1ZB78_EUMVA</name>
<sequence>MGLECPESDLEKFVRTATPVASHASTPASSANSSSTIVGSDSESESARSSVSDGAGRSSKSRTNSDASFSLVKGKNKKAIRKAIKKLNSLIRLRRPEGFSIYSIMRVASRVSQWRLHTEKVNPVNATGVKNTVTQPQTVTWIPTVSNVWSLTGPEIDPYARIGGKTLLFGPNLKKPFCTLHSSPGFGELLGSRDKEDNFCCQLPPRSRTLHQPVGEESAPKGRPGAAQGVHPTRAPYATSVAETAGPSSFGDDIQTVLAVLRAVKSSEFSDFARDIRACRNVEDKLLVVVRLHQYNDEIDSAIGTLNRHVRTVVGRCEREVPASSDYRKFPPDIPELKRAKNAALRRASAYPTPECRSRARALQSKVKACVQEF</sequence>
<keyword evidence="3" id="KW-1185">Reference proteome</keyword>
<gene>
    <name evidence="2" type="ORF">EVAR_68869_1</name>
</gene>
<dbReference type="AlphaFoldDB" id="A0A4C1ZB78"/>
<reference evidence="2 3" key="1">
    <citation type="journal article" date="2019" name="Commun. Biol.">
        <title>The bagworm genome reveals a unique fibroin gene that provides high tensile strength.</title>
        <authorList>
            <person name="Kono N."/>
            <person name="Nakamura H."/>
            <person name="Ohtoshi R."/>
            <person name="Tomita M."/>
            <person name="Numata K."/>
            <person name="Arakawa K."/>
        </authorList>
    </citation>
    <scope>NUCLEOTIDE SEQUENCE [LARGE SCALE GENOMIC DNA]</scope>
</reference>
<dbReference type="EMBL" id="BGZK01001689">
    <property type="protein sequence ID" value="GBP84602.1"/>
    <property type="molecule type" value="Genomic_DNA"/>
</dbReference>
<feature type="region of interest" description="Disordered" evidence="1">
    <location>
        <begin position="14"/>
        <end position="68"/>
    </location>
</feature>
<accession>A0A4C1ZB78</accession>
<feature type="region of interest" description="Disordered" evidence="1">
    <location>
        <begin position="204"/>
        <end position="230"/>
    </location>
</feature>
<evidence type="ECO:0000313" key="2">
    <source>
        <dbReference type="EMBL" id="GBP84602.1"/>
    </source>
</evidence>
<feature type="compositionally biased region" description="Low complexity" evidence="1">
    <location>
        <begin position="16"/>
        <end position="55"/>
    </location>
</feature>
<dbReference type="Proteomes" id="UP000299102">
    <property type="component" value="Unassembled WGS sequence"/>
</dbReference>
<organism evidence="2 3">
    <name type="scientific">Eumeta variegata</name>
    <name type="common">Bagworm moth</name>
    <name type="synonym">Eumeta japonica</name>
    <dbReference type="NCBI Taxonomy" id="151549"/>
    <lineage>
        <taxon>Eukaryota</taxon>
        <taxon>Metazoa</taxon>
        <taxon>Ecdysozoa</taxon>
        <taxon>Arthropoda</taxon>
        <taxon>Hexapoda</taxon>
        <taxon>Insecta</taxon>
        <taxon>Pterygota</taxon>
        <taxon>Neoptera</taxon>
        <taxon>Endopterygota</taxon>
        <taxon>Lepidoptera</taxon>
        <taxon>Glossata</taxon>
        <taxon>Ditrysia</taxon>
        <taxon>Tineoidea</taxon>
        <taxon>Psychidae</taxon>
        <taxon>Oiketicinae</taxon>
        <taxon>Eumeta</taxon>
    </lineage>
</organism>
<dbReference type="OrthoDB" id="7487383at2759"/>